<feature type="domain" description="Transglycosylase SLT" evidence="5">
    <location>
        <begin position="105"/>
        <end position="206"/>
    </location>
</feature>
<protein>
    <submittedName>
        <fullName evidence="6">Transglycosylase SLT domain-containing protein</fullName>
    </submittedName>
</protein>
<comment type="similarity">
    <text evidence="1">Belongs to the transglycosylase Slt family.</text>
</comment>
<evidence type="ECO:0000259" key="5">
    <source>
        <dbReference type="Pfam" id="PF01464"/>
    </source>
</evidence>
<feature type="transmembrane region" description="Helical" evidence="4">
    <location>
        <begin position="61"/>
        <end position="83"/>
    </location>
</feature>
<evidence type="ECO:0000256" key="2">
    <source>
        <dbReference type="ARBA" id="ARBA00009387"/>
    </source>
</evidence>
<accession>A0A1H1VC99</accession>
<dbReference type="PANTHER" id="PTHR37423">
    <property type="entry name" value="SOLUBLE LYTIC MUREIN TRANSGLYCOSYLASE-RELATED"/>
    <property type="match status" value="1"/>
</dbReference>
<sequence>MIVRSEKSVIPLFDRTQHHSSVPTMPVTAIARSGGQGRPPGRRDSASPLTAASTMAALRSLGAIACTVAIFVSPMLFGVVAHAERAMSGTHRANSRPVDPFAAFITEASKRFAVPEHWIWSVMRVESAGDLRARSRKGAMGLMQIMPQTWSDLRARYDLGADPYDPRDNILAGAAYIRELYQRYGTPGFLAAYNSGPARYESHLATGRSLPEETQDYVAILAPMIGGKRVNGKIVAVAESLTLARSPLFIVRSASSSSDNRPSPGARPDRPSNVRPVVDLSALVPQSGNLFVHHASEARSQ</sequence>
<dbReference type="CDD" id="cd00254">
    <property type="entry name" value="LT-like"/>
    <property type="match status" value="1"/>
</dbReference>
<evidence type="ECO:0000256" key="1">
    <source>
        <dbReference type="ARBA" id="ARBA00007734"/>
    </source>
</evidence>
<evidence type="ECO:0000256" key="3">
    <source>
        <dbReference type="SAM" id="MobiDB-lite"/>
    </source>
</evidence>
<gene>
    <name evidence="6" type="ORF">SAMN05444158_3323</name>
</gene>
<keyword evidence="7" id="KW-1185">Reference proteome</keyword>
<comment type="similarity">
    <text evidence="2">Belongs to the virb1 family.</text>
</comment>
<dbReference type="Gene3D" id="1.10.530.10">
    <property type="match status" value="1"/>
</dbReference>
<dbReference type="Pfam" id="PF01464">
    <property type="entry name" value="SLT"/>
    <property type="match status" value="1"/>
</dbReference>
<dbReference type="SUPFAM" id="SSF53955">
    <property type="entry name" value="Lysozyme-like"/>
    <property type="match status" value="1"/>
</dbReference>
<keyword evidence="4" id="KW-1133">Transmembrane helix</keyword>
<keyword evidence="4" id="KW-0472">Membrane</keyword>
<evidence type="ECO:0000256" key="4">
    <source>
        <dbReference type="SAM" id="Phobius"/>
    </source>
</evidence>
<evidence type="ECO:0000313" key="6">
    <source>
        <dbReference type="EMBL" id="SDS81839.1"/>
    </source>
</evidence>
<name>A0A1H1VC99_9BRAD</name>
<evidence type="ECO:0000313" key="7">
    <source>
        <dbReference type="Proteomes" id="UP000243904"/>
    </source>
</evidence>
<dbReference type="InterPro" id="IPR023346">
    <property type="entry name" value="Lysozyme-like_dom_sf"/>
</dbReference>
<organism evidence="6 7">
    <name type="scientific">Bradyrhizobium canariense</name>
    <dbReference type="NCBI Taxonomy" id="255045"/>
    <lineage>
        <taxon>Bacteria</taxon>
        <taxon>Pseudomonadati</taxon>
        <taxon>Pseudomonadota</taxon>
        <taxon>Alphaproteobacteria</taxon>
        <taxon>Hyphomicrobiales</taxon>
        <taxon>Nitrobacteraceae</taxon>
        <taxon>Bradyrhizobium</taxon>
    </lineage>
</organism>
<dbReference type="EMBL" id="LT629750">
    <property type="protein sequence ID" value="SDS81839.1"/>
    <property type="molecule type" value="Genomic_DNA"/>
</dbReference>
<dbReference type="InterPro" id="IPR008258">
    <property type="entry name" value="Transglycosylase_SLT_dom_1"/>
</dbReference>
<reference evidence="7" key="1">
    <citation type="submission" date="2016-10" db="EMBL/GenBank/DDBJ databases">
        <authorList>
            <person name="Varghese N."/>
            <person name="Submissions S."/>
        </authorList>
    </citation>
    <scope>NUCLEOTIDE SEQUENCE [LARGE SCALE GENOMIC DNA]</scope>
    <source>
        <strain evidence="7">GAS369</strain>
    </source>
</reference>
<keyword evidence="4" id="KW-0812">Transmembrane</keyword>
<feature type="region of interest" description="Disordered" evidence="3">
    <location>
        <begin position="254"/>
        <end position="277"/>
    </location>
</feature>
<dbReference type="Proteomes" id="UP000243904">
    <property type="component" value="Chromosome I"/>
</dbReference>
<dbReference type="AlphaFoldDB" id="A0A1H1VC99"/>
<proteinExistence type="inferred from homology"/>
<dbReference type="PANTHER" id="PTHR37423:SF2">
    <property type="entry name" value="MEMBRANE-BOUND LYTIC MUREIN TRANSGLYCOSYLASE C"/>
    <property type="match status" value="1"/>
</dbReference>